<dbReference type="InterPro" id="IPR020043">
    <property type="entry name" value="Deacetylase_Atu3266-like"/>
</dbReference>
<comment type="caution">
    <text evidence="2">The sequence shown here is derived from an EMBL/GenBank/DDBJ whole genome shotgun (WGS) entry which is preliminary data.</text>
</comment>
<dbReference type="GO" id="GO:0016810">
    <property type="term" value="F:hydrolase activity, acting on carbon-nitrogen (but not peptide) bonds"/>
    <property type="evidence" value="ECO:0007669"/>
    <property type="project" value="InterPro"/>
</dbReference>
<accession>A0AA89C8X8</accession>
<proteinExistence type="predicted"/>
<sequence length="125" mass="13966">MGPAYDLPSVMSKFLHLGMSLDDVIGAVTWIPAKAIGWDDRIGSLGIGREADITVLRLEDYNNVMEDSQSQVRHVEKILRPVAVWRRGATFNITKPSVQPNTEAMASNRKEWDNIIIRDAHPPSV</sequence>
<dbReference type="Gene3D" id="2.30.40.10">
    <property type="entry name" value="Urease, subunit C, domain 1"/>
    <property type="match status" value="1"/>
</dbReference>
<name>A0AA89C8X8_PINIB</name>
<dbReference type="InterPro" id="IPR011059">
    <property type="entry name" value="Metal-dep_hydrolase_composite"/>
</dbReference>
<organism evidence="2 3">
    <name type="scientific">Pinctada imbricata</name>
    <name type="common">Atlantic pearl-oyster</name>
    <name type="synonym">Pinctada martensii</name>
    <dbReference type="NCBI Taxonomy" id="66713"/>
    <lineage>
        <taxon>Eukaryota</taxon>
        <taxon>Metazoa</taxon>
        <taxon>Spiralia</taxon>
        <taxon>Lophotrochozoa</taxon>
        <taxon>Mollusca</taxon>
        <taxon>Bivalvia</taxon>
        <taxon>Autobranchia</taxon>
        <taxon>Pteriomorphia</taxon>
        <taxon>Pterioida</taxon>
        <taxon>Pterioidea</taxon>
        <taxon>Pteriidae</taxon>
        <taxon>Pinctada</taxon>
    </lineage>
</organism>
<dbReference type="SUPFAM" id="SSF51556">
    <property type="entry name" value="Metallo-dependent hydrolases"/>
    <property type="match status" value="1"/>
</dbReference>
<evidence type="ECO:0000313" key="3">
    <source>
        <dbReference type="Proteomes" id="UP001186944"/>
    </source>
</evidence>
<dbReference type="PANTHER" id="PTHR42717">
    <property type="entry name" value="DIHYDROOROTASE-RELATED"/>
    <property type="match status" value="1"/>
</dbReference>
<feature type="domain" description="Amidohydrolase-related" evidence="1">
    <location>
        <begin position="16"/>
        <end position="72"/>
    </location>
</feature>
<dbReference type="Pfam" id="PF01979">
    <property type="entry name" value="Amidohydro_1"/>
    <property type="match status" value="1"/>
</dbReference>
<dbReference type="InterPro" id="IPR032466">
    <property type="entry name" value="Metal_Hydrolase"/>
</dbReference>
<dbReference type="EMBL" id="VSWD01000004">
    <property type="protein sequence ID" value="KAK3104560.1"/>
    <property type="molecule type" value="Genomic_DNA"/>
</dbReference>
<gene>
    <name evidence="2" type="ORF">FSP39_004980</name>
</gene>
<reference evidence="2" key="1">
    <citation type="submission" date="2019-08" db="EMBL/GenBank/DDBJ databases">
        <title>The improved chromosome-level genome for the pearl oyster Pinctada fucata martensii using PacBio sequencing and Hi-C.</title>
        <authorList>
            <person name="Zheng Z."/>
        </authorList>
    </citation>
    <scope>NUCLEOTIDE SEQUENCE</scope>
    <source>
        <strain evidence="2">ZZ-2019</strain>
        <tissue evidence="2">Adductor muscle</tissue>
    </source>
</reference>
<dbReference type="PANTHER" id="PTHR42717:SF1">
    <property type="entry name" value="IMIDAZOLONEPROPIONASE AND RELATED AMIDOHYDROLASES"/>
    <property type="match status" value="1"/>
</dbReference>
<dbReference type="GO" id="GO:0019213">
    <property type="term" value="F:deacetylase activity"/>
    <property type="evidence" value="ECO:0007669"/>
    <property type="project" value="InterPro"/>
</dbReference>
<keyword evidence="3" id="KW-1185">Reference proteome</keyword>
<evidence type="ECO:0000259" key="1">
    <source>
        <dbReference type="Pfam" id="PF01979"/>
    </source>
</evidence>
<evidence type="ECO:0000313" key="2">
    <source>
        <dbReference type="EMBL" id="KAK3104560.1"/>
    </source>
</evidence>
<dbReference type="InterPro" id="IPR006680">
    <property type="entry name" value="Amidohydro-rel"/>
</dbReference>
<protein>
    <recommendedName>
        <fullName evidence="1">Amidohydrolase-related domain-containing protein</fullName>
    </recommendedName>
</protein>
<dbReference type="Proteomes" id="UP001186944">
    <property type="component" value="Unassembled WGS sequence"/>
</dbReference>
<dbReference type="AlphaFoldDB" id="A0AA89C8X8"/>